<accession>A0ABR4QPT1</accession>
<reference evidence="2 3" key="1">
    <citation type="journal article" date="2022" name="Front. Cell. Infect. Microbiol.">
        <title>The Genomes of Two Strains of Taenia crassiceps the Animal Model for the Study of Human Cysticercosis.</title>
        <authorList>
            <person name="Bobes R.J."/>
            <person name="Estrada K."/>
            <person name="Rios-Valencia D.G."/>
            <person name="Calderon-Gallegos A."/>
            <person name="de la Torre P."/>
            <person name="Carrero J.C."/>
            <person name="Sanchez-Flores A."/>
            <person name="Laclette J.P."/>
        </authorList>
    </citation>
    <scope>NUCLEOTIDE SEQUENCE [LARGE SCALE GENOMIC DNA]</scope>
    <source>
        <strain evidence="2">WFUcys</strain>
    </source>
</reference>
<evidence type="ECO:0000313" key="2">
    <source>
        <dbReference type="EMBL" id="KAL5111751.1"/>
    </source>
</evidence>
<evidence type="ECO:0000256" key="1">
    <source>
        <dbReference type="SAM" id="MobiDB-lite"/>
    </source>
</evidence>
<sequence length="129" mass="14086">MGLFGRRINARVREQVKRIFSTNTSSETGDMSQASEQSGSLHKAMGQDIPPIIKVDKKNISPVLDASVSKHASMITGMESVFNKLRILHNTNSNKLQWCAAAVVSLQMPKLGLIGHVLLPLVKNPLLTP</sequence>
<keyword evidence="3" id="KW-1185">Reference proteome</keyword>
<dbReference type="EMBL" id="JAKROA010000001">
    <property type="protein sequence ID" value="KAL5111751.1"/>
    <property type="molecule type" value="Genomic_DNA"/>
</dbReference>
<protein>
    <submittedName>
        <fullName evidence="2">Uncharacterized protein</fullName>
    </submittedName>
</protein>
<comment type="caution">
    <text evidence="2">The sequence shown here is derived from an EMBL/GenBank/DDBJ whole genome shotgun (WGS) entry which is preliminary data.</text>
</comment>
<gene>
    <name evidence="2" type="ORF">TcWFU_003332</name>
</gene>
<feature type="region of interest" description="Disordered" evidence="1">
    <location>
        <begin position="20"/>
        <end position="43"/>
    </location>
</feature>
<name>A0ABR4QPT1_9CEST</name>
<proteinExistence type="predicted"/>
<evidence type="ECO:0000313" key="3">
    <source>
        <dbReference type="Proteomes" id="UP001651158"/>
    </source>
</evidence>
<organism evidence="2 3">
    <name type="scientific">Taenia crassiceps</name>
    <dbReference type="NCBI Taxonomy" id="6207"/>
    <lineage>
        <taxon>Eukaryota</taxon>
        <taxon>Metazoa</taxon>
        <taxon>Spiralia</taxon>
        <taxon>Lophotrochozoa</taxon>
        <taxon>Platyhelminthes</taxon>
        <taxon>Cestoda</taxon>
        <taxon>Eucestoda</taxon>
        <taxon>Cyclophyllidea</taxon>
        <taxon>Taeniidae</taxon>
        <taxon>Taenia</taxon>
    </lineage>
</organism>
<dbReference type="Proteomes" id="UP001651158">
    <property type="component" value="Unassembled WGS sequence"/>
</dbReference>
<feature type="compositionally biased region" description="Polar residues" evidence="1">
    <location>
        <begin position="20"/>
        <end position="40"/>
    </location>
</feature>